<accession>A0A6J4JCG6</accession>
<reference evidence="1" key="1">
    <citation type="submission" date="2020-02" db="EMBL/GenBank/DDBJ databases">
        <authorList>
            <person name="Meier V. D."/>
        </authorList>
    </citation>
    <scope>NUCLEOTIDE SEQUENCE</scope>
    <source>
        <strain evidence="1">AVDCRST_MAG93</strain>
    </source>
</reference>
<dbReference type="AlphaFoldDB" id="A0A6J4JCG6"/>
<proteinExistence type="predicted"/>
<dbReference type="EMBL" id="CADCTR010001000">
    <property type="protein sequence ID" value="CAA9276467.1"/>
    <property type="molecule type" value="Genomic_DNA"/>
</dbReference>
<sequence length="109" mass="12562">MIDINTERKCYRVEERTVIPGVLVLVPTRQGTLMPSRCTRLYIVVEGITERYFACNGEVFMLTSDMRPTDFFQTLEEAEGFARKKHASSGCTNPACGWRTRPIRLKGRW</sequence>
<evidence type="ECO:0000313" key="1">
    <source>
        <dbReference type="EMBL" id="CAA9276467.1"/>
    </source>
</evidence>
<gene>
    <name evidence="1" type="ORF">AVDCRST_MAG93-2920</name>
</gene>
<name>A0A6J4JCG6_9CHLR</name>
<organism evidence="1">
    <name type="scientific">uncultured Chloroflexia bacterium</name>
    <dbReference type="NCBI Taxonomy" id="1672391"/>
    <lineage>
        <taxon>Bacteria</taxon>
        <taxon>Bacillati</taxon>
        <taxon>Chloroflexota</taxon>
        <taxon>Chloroflexia</taxon>
        <taxon>environmental samples</taxon>
    </lineage>
</organism>
<protein>
    <submittedName>
        <fullName evidence="1">Uncharacterized protein</fullName>
    </submittedName>
</protein>